<keyword evidence="2" id="KW-1133">Transmembrane helix</keyword>
<name>A0A9E7FYU0_9LILI</name>
<dbReference type="Proteomes" id="UP001055439">
    <property type="component" value="Chromosome 5"/>
</dbReference>
<proteinExistence type="predicted"/>
<protein>
    <submittedName>
        <fullName evidence="3">Uncharacterized protein</fullName>
    </submittedName>
</protein>
<evidence type="ECO:0000313" key="4">
    <source>
        <dbReference type="Proteomes" id="UP001055439"/>
    </source>
</evidence>
<evidence type="ECO:0000256" key="2">
    <source>
        <dbReference type="SAM" id="Phobius"/>
    </source>
</evidence>
<feature type="transmembrane region" description="Helical" evidence="2">
    <location>
        <begin position="187"/>
        <end position="208"/>
    </location>
</feature>
<reference evidence="3" key="1">
    <citation type="submission" date="2022-05" db="EMBL/GenBank/DDBJ databases">
        <title>The Musa troglodytarum L. genome provides insights into the mechanism of non-climacteric behaviour and enrichment of carotenoids.</title>
        <authorList>
            <person name="Wang J."/>
        </authorList>
    </citation>
    <scope>NUCLEOTIDE SEQUENCE</scope>
    <source>
        <tissue evidence="3">Leaf</tissue>
    </source>
</reference>
<gene>
    <name evidence="3" type="ORF">MUK42_18528</name>
</gene>
<evidence type="ECO:0000313" key="3">
    <source>
        <dbReference type="EMBL" id="URE04900.1"/>
    </source>
</evidence>
<keyword evidence="4" id="KW-1185">Reference proteome</keyword>
<dbReference type="AlphaFoldDB" id="A0A9E7FYU0"/>
<sequence length="217" mass="23889">MISSLVTIPCSLFSPPCSLWTCPISLQLCRPRLVICSSQLKPSFTLEENINRGGFEDCVTSIPSSAEAKVRKPFLNGGRTTKGTGEGGGSGRWPGERNLKHQTSLVFHKGKVKETLMHPTTTPPCTEDACRTDGIQCICTHRYSETDIRPPTSPPNTHIENAAAEPAKRISTACVSFEANLQSRHLFLPWLAFCAFSCLSLCFCLEILGKETREHKH</sequence>
<accession>A0A9E7FYU0</accession>
<evidence type="ECO:0000256" key="1">
    <source>
        <dbReference type="SAM" id="MobiDB-lite"/>
    </source>
</evidence>
<keyword evidence="2" id="KW-0812">Transmembrane</keyword>
<keyword evidence="2" id="KW-0472">Membrane</keyword>
<feature type="region of interest" description="Disordered" evidence="1">
    <location>
        <begin position="74"/>
        <end position="95"/>
    </location>
</feature>
<dbReference type="EMBL" id="CP097507">
    <property type="protein sequence ID" value="URE04900.1"/>
    <property type="molecule type" value="Genomic_DNA"/>
</dbReference>
<organism evidence="3 4">
    <name type="scientific">Musa troglodytarum</name>
    <name type="common">fe'i banana</name>
    <dbReference type="NCBI Taxonomy" id="320322"/>
    <lineage>
        <taxon>Eukaryota</taxon>
        <taxon>Viridiplantae</taxon>
        <taxon>Streptophyta</taxon>
        <taxon>Embryophyta</taxon>
        <taxon>Tracheophyta</taxon>
        <taxon>Spermatophyta</taxon>
        <taxon>Magnoliopsida</taxon>
        <taxon>Liliopsida</taxon>
        <taxon>Zingiberales</taxon>
        <taxon>Musaceae</taxon>
        <taxon>Musa</taxon>
    </lineage>
</organism>